<evidence type="ECO:0000313" key="2">
    <source>
        <dbReference type="EMBL" id="TCP46831.1"/>
    </source>
</evidence>
<keyword evidence="3" id="KW-1185">Reference proteome</keyword>
<evidence type="ECO:0008006" key="4">
    <source>
        <dbReference type="Google" id="ProtNLM"/>
    </source>
</evidence>
<dbReference type="EMBL" id="SLXQ01000013">
    <property type="protein sequence ID" value="TCP46831.1"/>
    <property type="molecule type" value="Genomic_DNA"/>
</dbReference>
<dbReference type="RefSeq" id="WP_132879543.1">
    <property type="nucleotide sequence ID" value="NZ_SLXQ01000013.1"/>
</dbReference>
<feature type="region of interest" description="Disordered" evidence="1">
    <location>
        <begin position="22"/>
        <end position="45"/>
    </location>
</feature>
<organism evidence="2 3">
    <name type="scientific">Tamaricihabitans halophyticus</name>
    <dbReference type="NCBI Taxonomy" id="1262583"/>
    <lineage>
        <taxon>Bacteria</taxon>
        <taxon>Bacillati</taxon>
        <taxon>Actinomycetota</taxon>
        <taxon>Actinomycetes</taxon>
        <taxon>Pseudonocardiales</taxon>
        <taxon>Pseudonocardiaceae</taxon>
        <taxon>Tamaricihabitans</taxon>
    </lineage>
</organism>
<name>A0A4R2QIM4_9PSEU</name>
<comment type="caution">
    <text evidence="2">The sequence shown here is derived from an EMBL/GenBank/DDBJ whole genome shotgun (WGS) entry which is preliminary data.</text>
</comment>
<evidence type="ECO:0000313" key="3">
    <source>
        <dbReference type="Proteomes" id="UP000294911"/>
    </source>
</evidence>
<proteinExistence type="predicted"/>
<gene>
    <name evidence="2" type="ORF">EV191_113108</name>
</gene>
<dbReference type="AlphaFoldDB" id="A0A4R2QIM4"/>
<dbReference type="Proteomes" id="UP000294911">
    <property type="component" value="Unassembled WGS sequence"/>
</dbReference>
<evidence type="ECO:0000256" key="1">
    <source>
        <dbReference type="SAM" id="MobiDB-lite"/>
    </source>
</evidence>
<protein>
    <recommendedName>
        <fullName evidence="4">Excreted virulence factor EspC (Type VII ESX diderm)</fullName>
    </recommendedName>
</protein>
<reference evidence="2 3" key="1">
    <citation type="submission" date="2019-03" db="EMBL/GenBank/DDBJ databases">
        <title>Genomic Encyclopedia of Type Strains, Phase IV (KMG-IV): sequencing the most valuable type-strain genomes for metagenomic binning, comparative biology and taxonomic classification.</title>
        <authorList>
            <person name="Goeker M."/>
        </authorList>
    </citation>
    <scope>NUCLEOTIDE SEQUENCE [LARGE SCALE GENOMIC DNA]</scope>
    <source>
        <strain evidence="2 3">DSM 45765</strain>
    </source>
</reference>
<accession>A0A4R2QIM4</accession>
<sequence>MTGFALSSEEIVSVCQRMRGPIEAMRDRTAPPTTDALGPGDFGGTEQDDLAELYREVVTELIPAKLREFEQSVATMSTDVESALRAYQDMDERIAADISALFHEEASTA</sequence>